<evidence type="ECO:0000313" key="4">
    <source>
        <dbReference type="Proteomes" id="UP000199236"/>
    </source>
</evidence>
<keyword evidence="1" id="KW-0812">Transmembrane</keyword>
<dbReference type="STRING" id="655353.SAMN04488056_10830"/>
<feature type="transmembrane region" description="Helical" evidence="1">
    <location>
        <begin position="169"/>
        <end position="187"/>
    </location>
</feature>
<dbReference type="Proteomes" id="UP000199236">
    <property type="component" value="Unassembled WGS sequence"/>
</dbReference>
<keyword evidence="1" id="KW-0472">Membrane</keyword>
<evidence type="ECO:0000259" key="2">
    <source>
        <dbReference type="Pfam" id="PF01970"/>
    </source>
</evidence>
<sequence length="521" mass="54929">MTADILYHSLGMILDPVVLLSILLGAVYGLFIGALPGLTATMSTALLVPITFYMDPLPAIALIVASTAMAISAGDIPGTLLRIPGTPASAAYTDESYQMTVKGKASQALSLGFFFSAIGGLFGATVLLLTGPLLARISLNFSSFEFFWLAVLGLLTCALVSGSNVARGFVSLMLGLLIATVGLDVTTGAPRFTFGQIELMGGVSFIPVMIGMFAFSEILRGFTTNKIGEGTMPQLGRIVPFKGIGELLRKYPFSAIRGATLGTTVGALPGVGGDLAAWIAYGMSRRFSRTPEKYGTGHPEGLIEATSSNNAGLSSAWIPALVFGIPGDAVTAIAVGVLFMKGVAPGPRLFVENPTMPTAIIMTFFASNLLLFPLGFIAIKVARHVLSIPRSVIVPIILICCFLGSYAVNNTLFGVWIMLIAGIVGYLMERNGFPIAPVILGLVLGPVLERNFIMSMQISGGNLLGFFQRPIACGLGVVICTIFIFVLLKSIRSWLTGASARRREDLLTNAENVAKSRSGDH</sequence>
<accession>A0A1I5I400</accession>
<proteinExistence type="predicted"/>
<feature type="transmembrane region" description="Helical" evidence="1">
    <location>
        <begin position="391"/>
        <end position="407"/>
    </location>
</feature>
<dbReference type="AlphaFoldDB" id="A0A1I5I400"/>
<protein>
    <submittedName>
        <fullName evidence="3">TctA family transporter</fullName>
    </submittedName>
</protein>
<dbReference type="PANTHER" id="PTHR35342">
    <property type="entry name" value="TRICARBOXYLIC TRANSPORT PROTEIN"/>
    <property type="match status" value="1"/>
</dbReference>
<feature type="transmembrane region" description="Helical" evidence="1">
    <location>
        <begin position="56"/>
        <end position="74"/>
    </location>
</feature>
<dbReference type="OrthoDB" id="9806425at2"/>
<evidence type="ECO:0000313" key="3">
    <source>
        <dbReference type="EMBL" id="SFO55285.1"/>
    </source>
</evidence>
<name>A0A1I5I400_9HYPH</name>
<feature type="transmembrane region" description="Helical" evidence="1">
    <location>
        <begin position="316"/>
        <end position="339"/>
    </location>
</feature>
<feature type="domain" description="DUF112" evidence="2">
    <location>
        <begin position="19"/>
        <end position="440"/>
    </location>
</feature>
<feature type="transmembrane region" description="Helical" evidence="1">
    <location>
        <begin position="146"/>
        <end position="162"/>
    </location>
</feature>
<dbReference type="PANTHER" id="PTHR35342:SF5">
    <property type="entry name" value="TRICARBOXYLIC TRANSPORT PROTEIN"/>
    <property type="match status" value="1"/>
</dbReference>
<feature type="transmembrane region" description="Helical" evidence="1">
    <location>
        <begin position="12"/>
        <end position="36"/>
    </location>
</feature>
<dbReference type="RefSeq" id="WP_090073570.1">
    <property type="nucleotide sequence ID" value="NZ_FOVR01000008.1"/>
</dbReference>
<feature type="transmembrane region" description="Helical" evidence="1">
    <location>
        <begin position="359"/>
        <end position="379"/>
    </location>
</feature>
<dbReference type="InterPro" id="IPR002823">
    <property type="entry name" value="DUF112_TM"/>
</dbReference>
<keyword evidence="4" id="KW-1185">Reference proteome</keyword>
<gene>
    <name evidence="3" type="ORF">SAMN04488056_10830</name>
</gene>
<reference evidence="3 4" key="1">
    <citation type="submission" date="2016-10" db="EMBL/GenBank/DDBJ databases">
        <authorList>
            <person name="de Groot N.N."/>
        </authorList>
    </citation>
    <scope>NUCLEOTIDE SEQUENCE [LARGE SCALE GENOMIC DNA]</scope>
    <source>
        <strain evidence="3 4">CGMCC 1.9157</strain>
    </source>
</reference>
<organism evidence="3 4">
    <name type="scientific">Cohaesibacter marisflavi</name>
    <dbReference type="NCBI Taxonomy" id="655353"/>
    <lineage>
        <taxon>Bacteria</taxon>
        <taxon>Pseudomonadati</taxon>
        <taxon>Pseudomonadota</taxon>
        <taxon>Alphaproteobacteria</taxon>
        <taxon>Hyphomicrobiales</taxon>
        <taxon>Cohaesibacteraceae</taxon>
    </lineage>
</organism>
<feature type="transmembrane region" description="Helical" evidence="1">
    <location>
        <begin position="199"/>
        <end position="219"/>
    </location>
</feature>
<feature type="transmembrane region" description="Helical" evidence="1">
    <location>
        <begin position="108"/>
        <end position="134"/>
    </location>
</feature>
<feature type="transmembrane region" description="Helical" evidence="1">
    <location>
        <begin position="466"/>
        <end position="488"/>
    </location>
</feature>
<dbReference type="Pfam" id="PF01970">
    <property type="entry name" value="TctA"/>
    <property type="match status" value="1"/>
</dbReference>
<evidence type="ECO:0000256" key="1">
    <source>
        <dbReference type="SAM" id="Phobius"/>
    </source>
</evidence>
<feature type="transmembrane region" description="Helical" evidence="1">
    <location>
        <begin position="435"/>
        <end position="454"/>
    </location>
</feature>
<keyword evidence="1" id="KW-1133">Transmembrane helix</keyword>
<dbReference type="EMBL" id="FOVR01000008">
    <property type="protein sequence ID" value="SFO55285.1"/>
    <property type="molecule type" value="Genomic_DNA"/>
</dbReference>